<dbReference type="Gene3D" id="1.10.1660.10">
    <property type="match status" value="1"/>
</dbReference>
<dbReference type="PROSITE" id="PS00552">
    <property type="entry name" value="HTH_MERR_1"/>
    <property type="match status" value="1"/>
</dbReference>
<dbReference type="Proteomes" id="UP000666369">
    <property type="component" value="Unassembled WGS sequence"/>
</dbReference>
<protein>
    <submittedName>
        <fullName evidence="3">MerR family transcriptional regulator</fullName>
    </submittedName>
</protein>
<reference evidence="3 4" key="1">
    <citation type="submission" date="2020-01" db="EMBL/GenBank/DDBJ databases">
        <authorList>
            <person name="Lee S.D."/>
        </authorList>
    </citation>
    <scope>NUCLEOTIDE SEQUENCE [LARGE SCALE GENOMIC DNA]</scope>
    <source>
        <strain evidence="3 4">SAP-35</strain>
    </source>
</reference>
<dbReference type="InterPro" id="IPR047057">
    <property type="entry name" value="MerR_fam"/>
</dbReference>
<organism evidence="3 4">
    <name type="scientific">Duganella aceris</name>
    <dbReference type="NCBI Taxonomy" id="2703883"/>
    <lineage>
        <taxon>Bacteria</taxon>
        <taxon>Pseudomonadati</taxon>
        <taxon>Pseudomonadota</taxon>
        <taxon>Betaproteobacteria</taxon>
        <taxon>Burkholderiales</taxon>
        <taxon>Oxalobacteraceae</taxon>
        <taxon>Telluria group</taxon>
        <taxon>Duganella</taxon>
    </lineage>
</organism>
<dbReference type="PRINTS" id="PR00040">
    <property type="entry name" value="HTHMERR"/>
</dbReference>
<sequence length="346" mass="39200">MIEHRDQAVLKIGELAARSGLTVRALHHYDSIGLLTPSAHTDAGYRLYNRADVARLHQIQALRRFGMSLADIGTFLASPEAPFADVVAQQIDALGQQIAQATALRERLSQLHRQMADGGEPALTDWLSALELMNLYDKYFTKDELRRLPFWQQDARRNSGWAALVRQIQELMRQGVRADDAQARALAERWMQMLERDTAANPEFARRVTVMLEMEPSAQLHTGITPQLKQYVMQAFSAHRLALYADYLDADELQHMRAHGARHDEEWSVLLAKVHLHLETGAAPDDPASQALAREWMLLFRARIGDNPATLARIREAHEREPRLLTGTWATPAMLDFIRKSYATLA</sequence>
<dbReference type="RefSeq" id="WP_166101357.1">
    <property type="nucleotide sequence ID" value="NZ_JAADJT010000003.1"/>
</dbReference>
<dbReference type="PROSITE" id="PS50937">
    <property type="entry name" value="HTH_MERR_2"/>
    <property type="match status" value="1"/>
</dbReference>
<keyword evidence="4" id="KW-1185">Reference proteome</keyword>
<evidence type="ECO:0000313" key="3">
    <source>
        <dbReference type="EMBL" id="NGZ84421.1"/>
    </source>
</evidence>
<feature type="domain" description="HTH merR-type" evidence="2">
    <location>
        <begin position="9"/>
        <end position="78"/>
    </location>
</feature>
<dbReference type="EMBL" id="JAADJT010000003">
    <property type="protein sequence ID" value="NGZ84421.1"/>
    <property type="molecule type" value="Genomic_DNA"/>
</dbReference>
<name>A0ABX0FIQ5_9BURK</name>
<reference evidence="4" key="2">
    <citation type="submission" date="2023-07" db="EMBL/GenBank/DDBJ databases">
        <title>Duganella aceri sp. nov., isolated from tree sap.</title>
        <authorList>
            <person name="Kim I.S."/>
        </authorList>
    </citation>
    <scope>NUCLEOTIDE SEQUENCE [LARGE SCALE GENOMIC DNA]</scope>
    <source>
        <strain evidence="4">SAP-35</strain>
    </source>
</reference>
<dbReference type="Pfam" id="PF07739">
    <property type="entry name" value="TipAS"/>
    <property type="match status" value="1"/>
</dbReference>
<dbReference type="PANTHER" id="PTHR30204">
    <property type="entry name" value="REDOX-CYCLING DRUG-SENSING TRANSCRIPTIONAL ACTIVATOR SOXR"/>
    <property type="match status" value="1"/>
</dbReference>
<accession>A0ABX0FIQ5</accession>
<dbReference type="InterPro" id="IPR012925">
    <property type="entry name" value="TipAS_dom"/>
</dbReference>
<dbReference type="InterPro" id="IPR000551">
    <property type="entry name" value="MerR-type_HTH_dom"/>
</dbReference>
<dbReference type="Pfam" id="PF13411">
    <property type="entry name" value="MerR_1"/>
    <property type="match status" value="1"/>
</dbReference>
<evidence type="ECO:0000259" key="2">
    <source>
        <dbReference type="PROSITE" id="PS50937"/>
    </source>
</evidence>
<dbReference type="SMART" id="SM00422">
    <property type="entry name" value="HTH_MERR"/>
    <property type="match status" value="1"/>
</dbReference>
<dbReference type="CDD" id="cd04788">
    <property type="entry name" value="HTH_NolA-AlbR"/>
    <property type="match status" value="1"/>
</dbReference>
<proteinExistence type="predicted"/>
<evidence type="ECO:0000313" key="4">
    <source>
        <dbReference type="Proteomes" id="UP000666369"/>
    </source>
</evidence>
<dbReference type="InterPro" id="IPR009061">
    <property type="entry name" value="DNA-bd_dom_put_sf"/>
</dbReference>
<keyword evidence="1" id="KW-0238">DNA-binding</keyword>
<comment type="caution">
    <text evidence="3">The sequence shown here is derived from an EMBL/GenBank/DDBJ whole genome shotgun (WGS) entry which is preliminary data.</text>
</comment>
<dbReference type="SUPFAM" id="SSF46955">
    <property type="entry name" value="Putative DNA-binding domain"/>
    <property type="match status" value="1"/>
</dbReference>
<dbReference type="PANTHER" id="PTHR30204:SF90">
    <property type="entry name" value="HTH-TYPE TRANSCRIPTIONAL ACTIVATOR MTA"/>
    <property type="match status" value="1"/>
</dbReference>
<evidence type="ECO:0000256" key="1">
    <source>
        <dbReference type="ARBA" id="ARBA00023125"/>
    </source>
</evidence>
<gene>
    <name evidence="3" type="ORF">GW587_09140</name>
</gene>